<dbReference type="AlphaFoldDB" id="A0A4R2TUK9"/>
<dbReference type="Pfam" id="PF09719">
    <property type="entry name" value="C_GCAxxG_C_C"/>
    <property type="match status" value="1"/>
</dbReference>
<dbReference type="Proteomes" id="UP000295504">
    <property type="component" value="Unassembled WGS sequence"/>
</dbReference>
<dbReference type="RefSeq" id="WP_132847540.1">
    <property type="nucleotide sequence ID" value="NZ_CP058648.1"/>
</dbReference>
<proteinExistence type="predicted"/>
<dbReference type="EMBL" id="SLYC01000003">
    <property type="protein sequence ID" value="TCQ06657.1"/>
    <property type="molecule type" value="Genomic_DNA"/>
</dbReference>
<accession>A0A4R2TUK9</accession>
<sequence>MLYELIEQGFGEKEDFNCAEKILYGANQVYNLGLDKKALKLSAGFGGGMAIGTVCGALTSSIMVLSHLFVEEIAHESIRIKKLSKELLDRYAEEMGSVDCKPLMKSHRTKEHKCLHVVSAAAKILDDIVLREQKNS</sequence>
<reference evidence="1 2" key="1">
    <citation type="submission" date="2019-03" db="EMBL/GenBank/DDBJ databases">
        <title>Genomic Encyclopedia of Type Strains, Phase IV (KMG-IV): sequencing the most valuable type-strain genomes for metagenomic binning, comparative biology and taxonomic classification.</title>
        <authorList>
            <person name="Goeker M."/>
        </authorList>
    </citation>
    <scope>NUCLEOTIDE SEQUENCE [LARGE SCALE GENOMIC DNA]</scope>
    <source>
        <strain evidence="1 2">DSM 100013</strain>
    </source>
</reference>
<comment type="caution">
    <text evidence="1">The sequence shown here is derived from an EMBL/GenBank/DDBJ whole genome shotgun (WGS) entry which is preliminary data.</text>
</comment>
<name>A0A4R2TUK9_9FIRM</name>
<dbReference type="NCBIfam" id="TIGR01909">
    <property type="entry name" value="C_GCAxxG_C_C"/>
    <property type="match status" value="1"/>
</dbReference>
<gene>
    <name evidence="1" type="ORF">EDD79_100383</name>
</gene>
<protein>
    <submittedName>
        <fullName evidence="1">C_GCAxxG_C_C family probable redox protein</fullName>
    </submittedName>
</protein>
<keyword evidence="2" id="KW-1185">Reference proteome</keyword>
<organism evidence="1 2">
    <name type="scientific">Serpentinicella alkaliphila</name>
    <dbReference type="NCBI Taxonomy" id="1734049"/>
    <lineage>
        <taxon>Bacteria</taxon>
        <taxon>Bacillati</taxon>
        <taxon>Bacillota</taxon>
        <taxon>Clostridia</taxon>
        <taxon>Peptostreptococcales</taxon>
        <taxon>Natronincolaceae</taxon>
        <taxon>Serpentinicella</taxon>
    </lineage>
</organism>
<dbReference type="InterPro" id="IPR010181">
    <property type="entry name" value="CGCAxxGCC_motif"/>
</dbReference>
<dbReference type="OrthoDB" id="45689at2"/>
<evidence type="ECO:0000313" key="2">
    <source>
        <dbReference type="Proteomes" id="UP000295504"/>
    </source>
</evidence>
<evidence type="ECO:0000313" key="1">
    <source>
        <dbReference type="EMBL" id="TCQ06657.1"/>
    </source>
</evidence>